<dbReference type="Gene3D" id="3.40.50.20">
    <property type="match status" value="1"/>
</dbReference>
<dbReference type="HOGENOM" id="CLU_085042_0_0_7"/>
<dbReference type="PANTHER" id="PTHR39962:SF1">
    <property type="entry name" value="LPXI FAMILY PROTEIN"/>
    <property type="match status" value="1"/>
</dbReference>
<reference evidence="4" key="1">
    <citation type="journal article" date="2013" name="Stand. Genomic Sci.">
        <title>Complete genome sequence of Desulfocapsa sulfexigens, a marine deltaproteobacterium specialized in disproportionating inorganic sulfur compounds.</title>
        <authorList>
            <person name="Finster K.W."/>
            <person name="Kjeldsen K.U."/>
            <person name="Kube M."/>
            <person name="Reinhardt R."/>
            <person name="Mussmann M."/>
            <person name="Amann R."/>
            <person name="Schreiber L."/>
        </authorList>
    </citation>
    <scope>NUCLEOTIDE SEQUENCE [LARGE SCALE GENOMIC DNA]</scope>
    <source>
        <strain evidence="4">DSM 10523 / SB164P1</strain>
    </source>
</reference>
<evidence type="ECO:0000313" key="4">
    <source>
        <dbReference type="Proteomes" id="UP000011721"/>
    </source>
</evidence>
<proteinExistence type="predicted"/>
<accession>M1PUM3</accession>
<dbReference type="KEGG" id="dsf:UWK_03505"/>
<dbReference type="eggNOG" id="COG3494">
    <property type="taxonomic scope" value="Bacteria"/>
</dbReference>
<keyword evidence="4" id="KW-1185">Reference proteome</keyword>
<dbReference type="STRING" id="1167006.UWK_03505"/>
<dbReference type="Pfam" id="PF06230">
    <property type="entry name" value="LpxI_C"/>
    <property type="match status" value="1"/>
</dbReference>
<dbReference type="EMBL" id="CP003985">
    <property type="protein sequence ID" value="AGF80021.1"/>
    <property type="molecule type" value="Genomic_DNA"/>
</dbReference>
<protein>
    <recommendedName>
        <fullName evidence="5">DUF1009 domain-containing protein</fullName>
    </recommendedName>
</protein>
<dbReference type="OrthoDB" id="9789836at2"/>
<feature type="domain" description="LpxI C-terminal" evidence="1">
    <location>
        <begin position="139"/>
        <end position="268"/>
    </location>
</feature>
<dbReference type="InterPro" id="IPR010415">
    <property type="entry name" value="LpxI_C"/>
</dbReference>
<dbReference type="Pfam" id="PF17930">
    <property type="entry name" value="LpxI_N"/>
    <property type="match status" value="1"/>
</dbReference>
<evidence type="ECO:0008006" key="5">
    <source>
        <dbReference type="Google" id="ProtNLM"/>
    </source>
</evidence>
<evidence type="ECO:0000259" key="2">
    <source>
        <dbReference type="Pfam" id="PF17930"/>
    </source>
</evidence>
<dbReference type="InterPro" id="IPR053174">
    <property type="entry name" value="LpxI"/>
</dbReference>
<dbReference type="Gene3D" id="3.40.140.80">
    <property type="match status" value="1"/>
</dbReference>
<dbReference type="InterPro" id="IPR043167">
    <property type="entry name" value="LpxI_C_sf"/>
</dbReference>
<gene>
    <name evidence="3" type="ordered locus">UWK_03505</name>
</gene>
<organism evidence="3 4">
    <name type="scientific">Desulfocapsa sulfexigens (strain DSM 10523 / SB164P1)</name>
    <dbReference type="NCBI Taxonomy" id="1167006"/>
    <lineage>
        <taxon>Bacteria</taxon>
        <taxon>Pseudomonadati</taxon>
        <taxon>Thermodesulfobacteriota</taxon>
        <taxon>Desulfobulbia</taxon>
        <taxon>Desulfobulbales</taxon>
        <taxon>Desulfocapsaceae</taxon>
        <taxon>Desulfocapsa</taxon>
    </lineage>
</organism>
<feature type="domain" description="LpxI N-terminal" evidence="2">
    <location>
        <begin position="7"/>
        <end position="136"/>
    </location>
</feature>
<dbReference type="PANTHER" id="PTHR39962">
    <property type="entry name" value="BLL4848 PROTEIN"/>
    <property type="match status" value="1"/>
</dbReference>
<evidence type="ECO:0000313" key="3">
    <source>
        <dbReference type="EMBL" id="AGF80021.1"/>
    </source>
</evidence>
<name>M1PUM3_DESSD</name>
<dbReference type="RefSeq" id="WP_015405703.1">
    <property type="nucleotide sequence ID" value="NC_020304.1"/>
</dbReference>
<dbReference type="InterPro" id="IPR041255">
    <property type="entry name" value="LpxI_N"/>
</dbReference>
<evidence type="ECO:0000259" key="1">
    <source>
        <dbReference type="Pfam" id="PF06230"/>
    </source>
</evidence>
<dbReference type="AlphaFoldDB" id="M1PUM3"/>
<dbReference type="Proteomes" id="UP000011721">
    <property type="component" value="Chromosome"/>
</dbReference>
<sequence>MAVDPDKIGVIAGSGQFPLLFIEAAKKAGRRTVLIAHRNETGDEVAAAADEVCWLKLGQLGKLLKFFHSRGVGETVFVGAITKTKIFRDILPDIKALSLWNKIDSKQDDAILRAVAGALEQEGIQVLESTCYLQHLFFPHGVLTRKKPDNNQRLDIAFGWKNARAIGALDIGQCVVVRNRSVLAVEAIDGTDATIIRGGNLAKEQAVVVKVRKPGQDFRFDLPATGIQTIETLASVRGAVLAVEAGQSLLFDPEAMIRAADEAGIIVVGVSENLDGTLDY</sequence>